<dbReference type="PANTHER" id="PTHR30136">
    <property type="entry name" value="HELIX-TURN-HELIX TRANSCRIPTIONAL REGULATOR, ICLR FAMILY"/>
    <property type="match status" value="1"/>
</dbReference>
<dbReference type="SUPFAM" id="SSF55781">
    <property type="entry name" value="GAF domain-like"/>
    <property type="match status" value="1"/>
</dbReference>
<dbReference type="InterPro" id="IPR029016">
    <property type="entry name" value="GAF-like_dom_sf"/>
</dbReference>
<dbReference type="SMART" id="SM00346">
    <property type="entry name" value="HTH_ICLR"/>
    <property type="match status" value="1"/>
</dbReference>
<dbReference type="GO" id="GO:0003677">
    <property type="term" value="F:DNA binding"/>
    <property type="evidence" value="ECO:0007669"/>
    <property type="project" value="UniProtKB-KW"/>
</dbReference>
<dbReference type="InterPro" id="IPR005471">
    <property type="entry name" value="Tscrpt_reg_IclR_N"/>
</dbReference>
<evidence type="ECO:0000259" key="4">
    <source>
        <dbReference type="PROSITE" id="PS51077"/>
    </source>
</evidence>
<dbReference type="OrthoDB" id="9807558at2"/>
<dbReference type="GO" id="GO:0003700">
    <property type="term" value="F:DNA-binding transcription factor activity"/>
    <property type="evidence" value="ECO:0007669"/>
    <property type="project" value="TreeGrafter"/>
</dbReference>
<evidence type="ECO:0000259" key="5">
    <source>
        <dbReference type="PROSITE" id="PS51078"/>
    </source>
</evidence>
<keyword evidence="1" id="KW-0805">Transcription regulation</keyword>
<proteinExistence type="predicted"/>
<dbReference type="Pfam" id="PF09339">
    <property type="entry name" value="HTH_IclR"/>
    <property type="match status" value="1"/>
</dbReference>
<gene>
    <name evidence="6" type="ORF">SAMN05444159_1014</name>
</gene>
<dbReference type="AlphaFoldDB" id="A0A1M6KMD6"/>
<dbReference type="EMBL" id="LT670844">
    <property type="protein sequence ID" value="SHJ60099.1"/>
    <property type="molecule type" value="Genomic_DNA"/>
</dbReference>
<evidence type="ECO:0000256" key="2">
    <source>
        <dbReference type="ARBA" id="ARBA00023125"/>
    </source>
</evidence>
<dbReference type="PANTHER" id="PTHR30136:SF23">
    <property type="entry name" value="DNA-BINDING TRANSCRIPTIONAL ACTIVATOR MHPR"/>
    <property type="match status" value="1"/>
</dbReference>
<dbReference type="Proteomes" id="UP000189935">
    <property type="component" value="Chromosome I"/>
</dbReference>
<dbReference type="PROSITE" id="PS51077">
    <property type="entry name" value="HTH_ICLR"/>
    <property type="match status" value="1"/>
</dbReference>
<reference evidence="6 7" key="1">
    <citation type="submission" date="2016-11" db="EMBL/GenBank/DDBJ databases">
        <authorList>
            <person name="Jaros S."/>
            <person name="Januszkiewicz K."/>
            <person name="Wedrychowicz H."/>
        </authorList>
    </citation>
    <scope>NUCLEOTIDE SEQUENCE [LARGE SCALE GENOMIC DNA]</scope>
    <source>
        <strain evidence="6 7">GAS499</strain>
    </source>
</reference>
<dbReference type="InterPro" id="IPR036388">
    <property type="entry name" value="WH-like_DNA-bd_sf"/>
</dbReference>
<dbReference type="GO" id="GO:0045892">
    <property type="term" value="P:negative regulation of DNA-templated transcription"/>
    <property type="evidence" value="ECO:0007669"/>
    <property type="project" value="TreeGrafter"/>
</dbReference>
<evidence type="ECO:0000256" key="3">
    <source>
        <dbReference type="ARBA" id="ARBA00023163"/>
    </source>
</evidence>
<dbReference type="InterPro" id="IPR036390">
    <property type="entry name" value="WH_DNA-bd_sf"/>
</dbReference>
<evidence type="ECO:0000313" key="6">
    <source>
        <dbReference type="EMBL" id="SHJ60099.1"/>
    </source>
</evidence>
<dbReference type="PROSITE" id="PS51078">
    <property type="entry name" value="ICLR_ED"/>
    <property type="match status" value="1"/>
</dbReference>
<protein>
    <submittedName>
        <fullName evidence="6">Transcriptional regulator, IclR family</fullName>
    </submittedName>
</protein>
<keyword evidence="2" id="KW-0238">DNA-binding</keyword>
<name>A0A1M6KMD6_9BRAD</name>
<organism evidence="6 7">
    <name type="scientific">Bradyrhizobium lablabi</name>
    <dbReference type="NCBI Taxonomy" id="722472"/>
    <lineage>
        <taxon>Bacteria</taxon>
        <taxon>Pseudomonadati</taxon>
        <taxon>Pseudomonadota</taxon>
        <taxon>Alphaproteobacteria</taxon>
        <taxon>Hyphomicrobiales</taxon>
        <taxon>Nitrobacteraceae</taxon>
        <taxon>Bradyrhizobium</taxon>
    </lineage>
</organism>
<dbReference type="RefSeq" id="WP_079537189.1">
    <property type="nucleotide sequence ID" value="NZ_LT670844.1"/>
</dbReference>
<feature type="domain" description="IclR-ED" evidence="5">
    <location>
        <begin position="71"/>
        <end position="254"/>
    </location>
</feature>
<dbReference type="InterPro" id="IPR014757">
    <property type="entry name" value="Tscrpt_reg_IclR_C"/>
</dbReference>
<evidence type="ECO:0000256" key="1">
    <source>
        <dbReference type="ARBA" id="ARBA00023015"/>
    </source>
</evidence>
<accession>A0A1M6KMD6</accession>
<keyword evidence="3" id="KW-0804">Transcription</keyword>
<dbReference type="SUPFAM" id="SSF46785">
    <property type="entry name" value="Winged helix' DNA-binding domain"/>
    <property type="match status" value="1"/>
</dbReference>
<feature type="domain" description="HTH iclR-type" evidence="4">
    <location>
        <begin position="7"/>
        <end position="68"/>
    </location>
</feature>
<dbReference type="InterPro" id="IPR050707">
    <property type="entry name" value="HTH_MetabolicPath_Reg"/>
</dbReference>
<dbReference type="Pfam" id="PF01614">
    <property type="entry name" value="IclR_C"/>
    <property type="match status" value="1"/>
</dbReference>
<dbReference type="Gene3D" id="3.30.450.40">
    <property type="match status" value="1"/>
</dbReference>
<dbReference type="Gene3D" id="1.10.10.10">
    <property type="entry name" value="Winged helix-like DNA-binding domain superfamily/Winged helix DNA-binding domain"/>
    <property type="match status" value="1"/>
</dbReference>
<evidence type="ECO:0000313" key="7">
    <source>
        <dbReference type="Proteomes" id="UP000189935"/>
    </source>
</evidence>
<sequence length="259" mass="28175">MGASKPVEPVVRALKLLEALNRKSASSLGDLRAATGLPKPTLIRLLDTLIAAGYGARISSEAGYRITENVLALSIGLRFIDRIVDAAMPAMSQFTREHNWPIGLAKLRDGVVALLHSTAPQSPLSFERAGYNRTYPLIPSALGQAYLAFCPADERRRLIRELLPDNELGVLGMRDTQALETHLAVVRRRGYAVTLSPRPYKVLGLAVPVRQGRQVLACLVMRFPRSVMTHEQAADRYLGSLNATARAIVTALAAQDSAN</sequence>